<sequence>MASPNEDTYQHVRKEAEKILQKRLDYNLAVQQVKNFAGPDDTAPNWFALAKVGAAIASMRLLPDEMVAHRQFYWRTIMDKSVDPPVAYMLIPNDDFMSAI</sequence>
<keyword evidence="2" id="KW-1185">Reference proteome</keyword>
<organism evidence="1 2">
    <name type="scientific">Stenotrophomonas phage Piffle</name>
    <dbReference type="NCBI Taxonomy" id="2859656"/>
    <lineage>
        <taxon>Viruses</taxon>
        <taxon>Duplodnaviria</taxon>
        <taxon>Heunggongvirae</taxon>
        <taxon>Uroviricota</taxon>
        <taxon>Caudoviricetes</taxon>
        <taxon>Schitoviridae</taxon>
        <taxon>Pokkenvirus</taxon>
        <taxon>Pokkenvirus piffle</taxon>
    </lineage>
</organism>
<dbReference type="Proteomes" id="UP000827904">
    <property type="component" value="Segment"/>
</dbReference>
<evidence type="ECO:0000313" key="1">
    <source>
        <dbReference type="EMBL" id="QYW01904.1"/>
    </source>
</evidence>
<reference evidence="1 2" key="1">
    <citation type="submission" date="2021-06" db="EMBL/GenBank/DDBJ databases">
        <title>Complete genome sequence of Stenotrophomonas maltophilia phage Piffle.</title>
        <authorList>
            <person name="Kirchhoff M."/>
            <person name="Ortega C."/>
            <person name="Clark J."/>
            <person name="Liu M."/>
            <person name="Burrowes B."/>
        </authorList>
    </citation>
    <scope>NUCLEOTIDE SEQUENCE [LARGE SCALE GENOMIC DNA]</scope>
</reference>
<accession>A0AAE7WMD8</accession>
<protein>
    <submittedName>
        <fullName evidence="1">Uncharacterized protein</fullName>
    </submittedName>
</protein>
<name>A0AAE7WMD8_9CAUD</name>
<gene>
    <name evidence="1" type="ORF">CPT_Piffle_050</name>
</gene>
<proteinExistence type="predicted"/>
<dbReference type="EMBL" id="MZ326857">
    <property type="protein sequence ID" value="QYW01904.1"/>
    <property type="molecule type" value="Genomic_DNA"/>
</dbReference>
<evidence type="ECO:0000313" key="2">
    <source>
        <dbReference type="Proteomes" id="UP000827904"/>
    </source>
</evidence>